<dbReference type="Pfam" id="PF14659">
    <property type="entry name" value="Phage_int_SAM_3"/>
    <property type="match status" value="1"/>
</dbReference>
<dbReference type="InterPro" id="IPR044068">
    <property type="entry name" value="CB"/>
</dbReference>
<dbReference type="PROSITE" id="PS51900">
    <property type="entry name" value="CB"/>
    <property type="match status" value="1"/>
</dbReference>
<feature type="domain" description="Core-binding (CB)" evidence="7">
    <location>
        <begin position="45"/>
        <end position="127"/>
    </location>
</feature>
<dbReference type="SUPFAM" id="SSF56349">
    <property type="entry name" value="DNA breaking-rejoining enzymes"/>
    <property type="match status" value="1"/>
</dbReference>
<feature type="domain" description="Tyr recombinase" evidence="6">
    <location>
        <begin position="141"/>
        <end position="343"/>
    </location>
</feature>
<sequence length="351" mass="40002">MDLQGKRREKQRRGFTSELEAHKAELDLEIKYANGATREIDESSLTVAQWIERYSAINQRNWRPNTKRVYEGCFKNYLIPTLGNCPLQKLTRVKYESLFIAPQFKKLSPASIRDNHRTVMALLNSAVDYEVLDKNRLSRVKLPKPNTRIAFEPEDLKNFNQALLSLNYNYQVFFRLLELTGMRRGEAMALTWEDVDLKSSEISISKSRSDLGTGPTKTNSSNRTIAIDKSLSQLLKHYRLYQKQKCLRLATSFKESHVIFTSKLNNAIGTQAVSHNFKKAIDLANIRSGKYVVHSLRHTHATYLLDLGVSPADVAKRLGHSNASITLSIYAHSIKSNDKIIAEKVAKLAEM</sequence>
<dbReference type="InterPro" id="IPR028259">
    <property type="entry name" value="AP2-like_int_N"/>
</dbReference>
<dbReference type="InterPro" id="IPR004107">
    <property type="entry name" value="Integrase_SAM-like_N"/>
</dbReference>
<evidence type="ECO:0000256" key="3">
    <source>
        <dbReference type="ARBA" id="ARBA00023125"/>
    </source>
</evidence>
<dbReference type="InterPro" id="IPR002104">
    <property type="entry name" value="Integrase_catalytic"/>
</dbReference>
<evidence type="ECO:0000259" key="7">
    <source>
        <dbReference type="PROSITE" id="PS51900"/>
    </source>
</evidence>
<evidence type="ECO:0000313" key="9">
    <source>
        <dbReference type="Proteomes" id="UP000694640"/>
    </source>
</evidence>
<dbReference type="InterPro" id="IPR010998">
    <property type="entry name" value="Integrase_recombinase_N"/>
</dbReference>
<dbReference type="PROSITE" id="PS51898">
    <property type="entry name" value="TYR_RECOMBINASE"/>
    <property type="match status" value="1"/>
</dbReference>
<keyword evidence="4" id="KW-0233">DNA recombination</keyword>
<dbReference type="Pfam" id="PF14657">
    <property type="entry name" value="Arm-DNA-bind_4"/>
    <property type="match status" value="1"/>
</dbReference>
<dbReference type="Pfam" id="PF00589">
    <property type="entry name" value="Phage_integrase"/>
    <property type="match status" value="1"/>
</dbReference>
<evidence type="ECO:0000256" key="1">
    <source>
        <dbReference type="ARBA" id="ARBA00008857"/>
    </source>
</evidence>
<keyword evidence="3 5" id="KW-0238">DNA-binding</keyword>
<comment type="similarity">
    <text evidence="1">Belongs to the 'phage' integrase family.</text>
</comment>
<comment type="caution">
    <text evidence="8">The sequence shown here is derived from an EMBL/GenBank/DDBJ whole genome shotgun (WGS) entry which is preliminary data.</text>
</comment>
<dbReference type="PANTHER" id="PTHR30349">
    <property type="entry name" value="PHAGE INTEGRASE-RELATED"/>
    <property type="match status" value="1"/>
</dbReference>
<evidence type="ECO:0000256" key="2">
    <source>
        <dbReference type="ARBA" id="ARBA00022908"/>
    </source>
</evidence>
<evidence type="ECO:0000313" key="8">
    <source>
        <dbReference type="EMBL" id="MBT1137665.1"/>
    </source>
</evidence>
<dbReference type="InterPro" id="IPR050090">
    <property type="entry name" value="Tyrosine_recombinase_XerCD"/>
</dbReference>
<dbReference type="RefSeq" id="WP_214417706.1">
    <property type="nucleotide sequence ID" value="NZ_JAEQMM010000003.1"/>
</dbReference>
<proteinExistence type="inferred from homology"/>
<dbReference type="InterPro" id="IPR013762">
    <property type="entry name" value="Integrase-like_cat_sf"/>
</dbReference>
<name>A0ABS5UGL7_9LACO</name>
<dbReference type="Gene3D" id="1.10.150.130">
    <property type="match status" value="1"/>
</dbReference>
<evidence type="ECO:0000259" key="6">
    <source>
        <dbReference type="PROSITE" id="PS51898"/>
    </source>
</evidence>
<evidence type="ECO:0000256" key="4">
    <source>
        <dbReference type="ARBA" id="ARBA00023172"/>
    </source>
</evidence>
<reference evidence="8 9" key="1">
    <citation type="submission" date="2021-01" db="EMBL/GenBank/DDBJ databases">
        <title>High-quality draft genome sequence data of six Lactiplantibacillus plantarum subsp. argentoratensis strains isolated from various Greek sourdoughs.</title>
        <authorList>
            <person name="Syrokou M.K."/>
            <person name="Paramithiotis S."/>
            <person name="Skandamis P.N."/>
            <person name="Drosinos E.H."/>
            <person name="Bosnea L."/>
            <person name="Mataragas M."/>
        </authorList>
    </citation>
    <scope>NUCLEOTIDE SEQUENCE [LARGE SCALE GENOMIC DNA]</scope>
    <source>
        <strain evidence="8 9">LQC 2520</strain>
    </source>
</reference>
<dbReference type="PANTHER" id="PTHR30349:SF64">
    <property type="entry name" value="PROPHAGE INTEGRASE INTD-RELATED"/>
    <property type="match status" value="1"/>
</dbReference>
<organism evidence="8 9">
    <name type="scientific">Lactiplantibacillus argentoratensis</name>
    <dbReference type="NCBI Taxonomy" id="271881"/>
    <lineage>
        <taxon>Bacteria</taxon>
        <taxon>Bacillati</taxon>
        <taxon>Bacillota</taxon>
        <taxon>Bacilli</taxon>
        <taxon>Lactobacillales</taxon>
        <taxon>Lactobacillaceae</taxon>
        <taxon>Lactiplantibacillus</taxon>
    </lineage>
</organism>
<protein>
    <submittedName>
        <fullName evidence="8">Site-specific integrase</fullName>
    </submittedName>
</protein>
<evidence type="ECO:0000256" key="5">
    <source>
        <dbReference type="PROSITE-ProRule" id="PRU01248"/>
    </source>
</evidence>
<accession>A0ABS5UGL7</accession>
<dbReference type="Proteomes" id="UP000694640">
    <property type="component" value="Unassembled WGS sequence"/>
</dbReference>
<dbReference type="Gene3D" id="1.10.443.10">
    <property type="entry name" value="Intergrase catalytic core"/>
    <property type="match status" value="1"/>
</dbReference>
<dbReference type="CDD" id="cd01189">
    <property type="entry name" value="INT_ICEBs1_C_like"/>
    <property type="match status" value="1"/>
</dbReference>
<dbReference type="EMBL" id="JAEQMM010000003">
    <property type="protein sequence ID" value="MBT1137665.1"/>
    <property type="molecule type" value="Genomic_DNA"/>
</dbReference>
<gene>
    <name evidence="8" type="ORF">JKL17_05945</name>
</gene>
<dbReference type="InterPro" id="IPR011010">
    <property type="entry name" value="DNA_brk_join_enz"/>
</dbReference>
<keyword evidence="2" id="KW-0229">DNA integration</keyword>
<keyword evidence="9" id="KW-1185">Reference proteome</keyword>